<evidence type="ECO:0000313" key="1">
    <source>
        <dbReference type="EMBL" id="ANI14432.1"/>
    </source>
</evidence>
<dbReference type="Pfam" id="PF26207">
    <property type="entry name" value="Phage_phiTE_015"/>
    <property type="match status" value="1"/>
</dbReference>
<dbReference type="RefSeq" id="WP_064582632.1">
    <property type="nucleotide sequence ID" value="NZ_CP015878.1"/>
</dbReference>
<organism evidence="1 2">
    <name type="scientific">Pseudomonas citronellolis</name>
    <dbReference type="NCBI Taxonomy" id="53408"/>
    <lineage>
        <taxon>Bacteria</taxon>
        <taxon>Pseudomonadati</taxon>
        <taxon>Pseudomonadota</taxon>
        <taxon>Gammaproteobacteria</taxon>
        <taxon>Pseudomonadales</taxon>
        <taxon>Pseudomonadaceae</taxon>
        <taxon>Pseudomonas</taxon>
    </lineage>
</organism>
<evidence type="ECO:0000313" key="2">
    <source>
        <dbReference type="Proteomes" id="UP000077748"/>
    </source>
</evidence>
<name>A0A1A9KA64_9PSED</name>
<dbReference type="InterPro" id="IPR058601">
    <property type="entry name" value="Phage_phiTE_015-like"/>
</dbReference>
<proteinExistence type="predicted"/>
<dbReference type="EMBL" id="CP015878">
    <property type="protein sequence ID" value="ANI14432.1"/>
    <property type="molecule type" value="Genomic_DNA"/>
</dbReference>
<protein>
    <submittedName>
        <fullName evidence="1">Uncharacterized protein</fullName>
    </submittedName>
</protein>
<reference evidence="1 2" key="1">
    <citation type="submission" date="2016-05" db="EMBL/GenBank/DDBJ databases">
        <title>Genome Sequence of Pseudomonas citronellolis Strain SJTE-3, an Estrogens and Persistent Organic Pollutants degradation strain.</title>
        <authorList>
            <person name="Liang R."/>
        </authorList>
    </citation>
    <scope>NUCLEOTIDE SEQUENCE [LARGE SCALE GENOMIC DNA]</scope>
    <source>
        <strain evidence="1 2">SJTE-3</strain>
    </source>
</reference>
<gene>
    <name evidence="1" type="ORF">A9C11_10750</name>
</gene>
<dbReference type="AlphaFoldDB" id="A0A1A9KA64"/>
<sequence length="81" mass="9401">MTDIREEFETYWKADEQEELRKSCAKGWAERIWQASRAALKVELPDNSARAGSDPYQDGYYACREEVEEALQQAGIEVKQQ</sequence>
<accession>A0A1A9KA64</accession>
<dbReference type="Proteomes" id="UP000077748">
    <property type="component" value="Chromosome"/>
</dbReference>